<evidence type="ECO:0000256" key="8">
    <source>
        <dbReference type="ARBA" id="ARBA00023136"/>
    </source>
</evidence>
<comment type="subcellular location">
    <subcellularLocation>
        <location evidence="1">Cell membrane</location>
        <topology evidence="1">Peripheral membrane protein</topology>
    </subcellularLocation>
</comment>
<keyword evidence="8" id="KW-0472">Membrane</keyword>
<name>A0A0U1L6V1_9FIRM</name>
<dbReference type="CDD" id="cd03262">
    <property type="entry name" value="ABC_HisP_GlnQ"/>
    <property type="match status" value="1"/>
</dbReference>
<evidence type="ECO:0000256" key="6">
    <source>
        <dbReference type="ARBA" id="ARBA00022840"/>
    </source>
</evidence>
<keyword evidence="7" id="KW-0029">Amino-acid transport</keyword>
<dbReference type="InterPro" id="IPR017871">
    <property type="entry name" value="ABC_transporter-like_CS"/>
</dbReference>
<sequence>MDNKVFAIEPRQILKIKNLVKYFGKREILKGISFDVFQGDVICIIGASGSGKSTMLRCINLLEIPTSGEIIHDERNVVEEQDKLTLYRTKVGMVFQQFNLFNNMSVLENCMVGLVKVLKQDKATARQTALHFLEKVGMAQYINAKPHQLSGGQKQRVAIARALAIQPQVLLMDEPTSALDTQMVGEVLAVMRELAKEGLTMLIVTHEIAFAREVASRIIYVEDGVIVEDDTPDVIFNHPQDARTKAFLSRVTSGLA</sequence>
<proteinExistence type="inferred from homology"/>
<dbReference type="PIRSF" id="PIRSF039085">
    <property type="entry name" value="ABC_ATPase_HisP"/>
    <property type="match status" value="1"/>
</dbReference>
<comment type="similarity">
    <text evidence="2">Belongs to the ABC transporter superfamily.</text>
</comment>
<gene>
    <name evidence="10" type="ORF">SpAn4DRAFT_4220</name>
</gene>
<evidence type="ECO:0000256" key="3">
    <source>
        <dbReference type="ARBA" id="ARBA00022448"/>
    </source>
</evidence>
<evidence type="ECO:0000313" key="10">
    <source>
        <dbReference type="EMBL" id="CQR74863.1"/>
    </source>
</evidence>
<dbReference type="PROSITE" id="PS50893">
    <property type="entry name" value="ABC_TRANSPORTER_2"/>
    <property type="match status" value="1"/>
</dbReference>
<keyword evidence="3" id="KW-0813">Transport</keyword>
<protein>
    <submittedName>
        <fullName evidence="10">Amino acid transport ATP-binding protein</fullName>
    </submittedName>
</protein>
<dbReference type="Proteomes" id="UP000049855">
    <property type="component" value="Unassembled WGS sequence"/>
</dbReference>
<dbReference type="PROSITE" id="PS00211">
    <property type="entry name" value="ABC_TRANSPORTER_1"/>
    <property type="match status" value="1"/>
</dbReference>
<dbReference type="EMBL" id="CTRP01000015">
    <property type="protein sequence ID" value="CQR74863.1"/>
    <property type="molecule type" value="Genomic_DNA"/>
</dbReference>
<dbReference type="SMART" id="SM00382">
    <property type="entry name" value="AAA"/>
    <property type="match status" value="1"/>
</dbReference>
<dbReference type="Gene3D" id="3.40.50.300">
    <property type="entry name" value="P-loop containing nucleotide triphosphate hydrolases"/>
    <property type="match status" value="1"/>
</dbReference>
<dbReference type="GO" id="GO:0005886">
    <property type="term" value="C:plasma membrane"/>
    <property type="evidence" value="ECO:0007669"/>
    <property type="project" value="UniProtKB-SubCell"/>
</dbReference>
<evidence type="ECO:0000256" key="2">
    <source>
        <dbReference type="ARBA" id="ARBA00005417"/>
    </source>
</evidence>
<evidence type="ECO:0000256" key="1">
    <source>
        <dbReference type="ARBA" id="ARBA00004202"/>
    </source>
</evidence>
<dbReference type="PANTHER" id="PTHR43166:SF9">
    <property type="entry name" value="GLUTAMATE_ASPARTATE IMPORT ATP-BINDING PROTEIN GLTL"/>
    <property type="match status" value="1"/>
</dbReference>
<evidence type="ECO:0000256" key="7">
    <source>
        <dbReference type="ARBA" id="ARBA00022970"/>
    </source>
</evidence>
<keyword evidence="6 10" id="KW-0067">ATP-binding</keyword>
<keyword evidence="5" id="KW-0547">Nucleotide-binding</keyword>
<keyword evidence="4" id="KW-1003">Cell membrane</keyword>
<keyword evidence="11" id="KW-1185">Reference proteome</keyword>
<dbReference type="GO" id="GO:0016887">
    <property type="term" value="F:ATP hydrolysis activity"/>
    <property type="evidence" value="ECO:0007669"/>
    <property type="project" value="InterPro"/>
</dbReference>
<dbReference type="Pfam" id="PF00005">
    <property type="entry name" value="ABC_tran"/>
    <property type="match status" value="1"/>
</dbReference>
<organism evidence="10 11">
    <name type="scientific">Sporomusa ovata</name>
    <dbReference type="NCBI Taxonomy" id="2378"/>
    <lineage>
        <taxon>Bacteria</taxon>
        <taxon>Bacillati</taxon>
        <taxon>Bacillota</taxon>
        <taxon>Negativicutes</taxon>
        <taxon>Selenomonadales</taxon>
        <taxon>Sporomusaceae</taxon>
        <taxon>Sporomusa</taxon>
    </lineage>
</organism>
<evidence type="ECO:0000259" key="9">
    <source>
        <dbReference type="PROSITE" id="PS50893"/>
    </source>
</evidence>
<dbReference type="GO" id="GO:0005524">
    <property type="term" value="F:ATP binding"/>
    <property type="evidence" value="ECO:0007669"/>
    <property type="project" value="UniProtKB-KW"/>
</dbReference>
<reference evidence="11" key="1">
    <citation type="submission" date="2015-03" db="EMBL/GenBank/DDBJ databases">
        <authorList>
            <person name="Nijsse Bart"/>
        </authorList>
    </citation>
    <scope>NUCLEOTIDE SEQUENCE [LARGE SCALE GENOMIC DNA]</scope>
</reference>
<dbReference type="AlphaFoldDB" id="A0A0U1L6V1"/>
<feature type="domain" description="ABC transporter" evidence="9">
    <location>
        <begin position="14"/>
        <end position="248"/>
    </location>
</feature>
<dbReference type="SUPFAM" id="SSF52540">
    <property type="entry name" value="P-loop containing nucleoside triphosphate hydrolases"/>
    <property type="match status" value="1"/>
</dbReference>
<dbReference type="InterPro" id="IPR027417">
    <property type="entry name" value="P-loop_NTPase"/>
</dbReference>
<evidence type="ECO:0000256" key="4">
    <source>
        <dbReference type="ARBA" id="ARBA00022475"/>
    </source>
</evidence>
<dbReference type="InterPro" id="IPR030679">
    <property type="entry name" value="ABC_ATPase_HisP-typ"/>
</dbReference>
<evidence type="ECO:0000313" key="11">
    <source>
        <dbReference type="Proteomes" id="UP000049855"/>
    </source>
</evidence>
<dbReference type="GO" id="GO:0015424">
    <property type="term" value="F:ABC-type amino acid transporter activity"/>
    <property type="evidence" value="ECO:0007669"/>
    <property type="project" value="InterPro"/>
</dbReference>
<dbReference type="InterPro" id="IPR003593">
    <property type="entry name" value="AAA+_ATPase"/>
</dbReference>
<dbReference type="InterPro" id="IPR003439">
    <property type="entry name" value="ABC_transporter-like_ATP-bd"/>
</dbReference>
<dbReference type="PANTHER" id="PTHR43166">
    <property type="entry name" value="AMINO ACID IMPORT ATP-BINDING PROTEIN"/>
    <property type="match status" value="1"/>
</dbReference>
<evidence type="ECO:0000256" key="5">
    <source>
        <dbReference type="ARBA" id="ARBA00022741"/>
    </source>
</evidence>
<dbReference type="InterPro" id="IPR050086">
    <property type="entry name" value="MetN_ABC_transporter-like"/>
</dbReference>
<accession>A0A0U1L6V1</accession>